<protein>
    <submittedName>
        <fullName evidence="1">Uncharacterized protein</fullName>
    </submittedName>
</protein>
<gene>
    <name evidence="1" type="ORF">MCIKDHBT_CDS0187</name>
</gene>
<dbReference type="EMBL" id="PP856726">
    <property type="protein sequence ID" value="XCH41128.1"/>
    <property type="molecule type" value="Genomic_DNA"/>
</dbReference>
<name>A0AAU8GHY0_9CAUD</name>
<reference evidence="1" key="1">
    <citation type="submission" date="2024-05" db="EMBL/GenBank/DDBJ databases">
        <authorList>
            <person name="Mugo M.M."/>
            <person name="Musyoki A.M."/>
            <person name="Makumi A.M."/>
            <person name="Mutai I."/>
            <person name="Drechsel O."/>
            <person name="Kering K.K."/>
            <person name="Muturi P."/>
            <person name="Mbae C.K."/>
            <person name="Kariuki S.M."/>
        </authorList>
    </citation>
    <scope>NUCLEOTIDE SEQUENCE</scope>
</reference>
<evidence type="ECO:0000313" key="1">
    <source>
        <dbReference type="EMBL" id="XCH41128.1"/>
    </source>
</evidence>
<sequence>MVVSGMIIVMHRGVPLGNLGMLVLPSVVLKRPRPMERTKRNAVNEVIPEYRLHALSEGEPRSSRCHVMFQEGKMMADEILFLRAEVIRLSNNKPPKK</sequence>
<accession>A0AAU8GHY0</accession>
<proteinExistence type="predicted"/>
<organism evidence="1">
    <name type="scientific">Salmonella phage vB_STmST313_KE27</name>
    <dbReference type="NCBI Taxonomy" id="3161178"/>
    <lineage>
        <taxon>Viruses</taxon>
        <taxon>Duplodnaviria</taxon>
        <taxon>Heunggongvirae</taxon>
        <taxon>Uroviricota</taxon>
        <taxon>Caudoviricetes</taxon>
        <taxon>Pantevenvirales</taxon>
        <taxon>Ackermannviridae</taxon>
        <taxon>Cvivirinae</taxon>
        <taxon>Kuttervirus</taxon>
    </lineage>
</organism>